<dbReference type="RefSeq" id="WP_258788549.1">
    <property type="nucleotide sequence ID" value="NZ_JANUGQ010000013.1"/>
</dbReference>
<gene>
    <name evidence="4" type="ORF">NX801_16815</name>
</gene>
<keyword evidence="5" id="KW-1185">Reference proteome</keyword>
<dbReference type="Pfam" id="PF21922">
    <property type="entry name" value="PBP_dimer_2"/>
    <property type="match status" value="1"/>
</dbReference>
<protein>
    <submittedName>
        <fullName evidence="4">Penicillin-binding protein 2</fullName>
    </submittedName>
</protein>
<dbReference type="Gene3D" id="3.40.710.10">
    <property type="entry name" value="DD-peptidase/beta-lactamase superfamily"/>
    <property type="match status" value="1"/>
</dbReference>
<evidence type="ECO:0000259" key="3">
    <source>
        <dbReference type="Pfam" id="PF21922"/>
    </source>
</evidence>
<sequence>MNKTIRRAAVFSLLLVLALLVRATWVQAYQAKALADDKRNRRNIMEQYAHPLGDIIVAGSPVTGSAETTSGDLRWKRSYKDGKLYAAVTGFSSQAFGATQLEGIYSKVLDGTDTRLKNPLDVLTGKSTKPGNVLTTIDPAVQKAGYEALGDKMGAAVAIDPKSGRILGMVSTPSYDPSAIAGDSAGKAWRQLNAAEEKPMVNRAIRQPVAPGSTFKLVVAAAALENKLYGSVDEPTDSPNPYTLPGTRTPLRNESASAPCENASLRTALRYSCNNVFGKIAADLGKEKVKEMAEKFGFNNDKQDVPVRAYASVYPSEMDKAQTALTGIGQFDVTATPLQMAMVSGAIANDGVLSAPYMVSKVVDANGDALDSYGDQEGRRIMSSSTAEQLRGAMVTVVEEGTGTNARIDGAEVGGKTGTAQRGKNNSEPPYAWFTSYAKDPGSGKEVAVAVMVENSDSKRGEISGNGLAAPVAKKMMKAALK</sequence>
<feature type="signal peptide" evidence="1">
    <location>
        <begin position="1"/>
        <end position="28"/>
    </location>
</feature>
<evidence type="ECO:0000259" key="2">
    <source>
        <dbReference type="Pfam" id="PF00905"/>
    </source>
</evidence>
<dbReference type="Gene3D" id="3.90.1310.10">
    <property type="entry name" value="Penicillin-binding protein 2a (Domain 2)"/>
    <property type="match status" value="1"/>
</dbReference>
<proteinExistence type="predicted"/>
<dbReference type="InterPro" id="IPR001460">
    <property type="entry name" value="PCN-bd_Tpept"/>
</dbReference>
<dbReference type="Pfam" id="PF00905">
    <property type="entry name" value="Transpeptidase"/>
    <property type="match status" value="1"/>
</dbReference>
<dbReference type="EMBL" id="JANUGQ010000013">
    <property type="protein sequence ID" value="MCS0637296.1"/>
    <property type="molecule type" value="Genomic_DNA"/>
</dbReference>
<comment type="caution">
    <text evidence="4">The sequence shown here is derived from an EMBL/GenBank/DDBJ whole genome shotgun (WGS) entry which is preliminary data.</text>
</comment>
<dbReference type="Proteomes" id="UP001431313">
    <property type="component" value="Unassembled WGS sequence"/>
</dbReference>
<accession>A0ABT2CIR6</accession>
<dbReference type="SUPFAM" id="SSF56601">
    <property type="entry name" value="beta-lactamase/transpeptidase-like"/>
    <property type="match status" value="1"/>
</dbReference>
<feature type="domain" description="Penicillin binding protein A dimerisation" evidence="3">
    <location>
        <begin position="53"/>
        <end position="133"/>
    </location>
</feature>
<dbReference type="PANTHER" id="PTHR30627">
    <property type="entry name" value="PEPTIDOGLYCAN D,D-TRANSPEPTIDASE"/>
    <property type="match status" value="1"/>
</dbReference>
<evidence type="ECO:0000256" key="1">
    <source>
        <dbReference type="SAM" id="SignalP"/>
    </source>
</evidence>
<dbReference type="InterPro" id="IPR012338">
    <property type="entry name" value="Beta-lactam/transpept-like"/>
</dbReference>
<name>A0ABT2CIR6_9ACTN</name>
<organism evidence="4 5">
    <name type="scientific">Streptomyces pyxinae</name>
    <dbReference type="NCBI Taxonomy" id="2970734"/>
    <lineage>
        <taxon>Bacteria</taxon>
        <taxon>Bacillati</taxon>
        <taxon>Actinomycetota</taxon>
        <taxon>Actinomycetes</taxon>
        <taxon>Kitasatosporales</taxon>
        <taxon>Streptomycetaceae</taxon>
        <taxon>Streptomyces</taxon>
    </lineage>
</organism>
<keyword evidence="1" id="KW-0732">Signal</keyword>
<feature type="domain" description="Penicillin-binding protein transpeptidase" evidence="2">
    <location>
        <begin position="154"/>
        <end position="478"/>
    </location>
</feature>
<dbReference type="InterPro" id="IPR050515">
    <property type="entry name" value="Beta-lactam/transpept"/>
</dbReference>
<dbReference type="PANTHER" id="PTHR30627:SF24">
    <property type="entry name" value="PENICILLIN-BINDING PROTEIN 4B"/>
    <property type="match status" value="1"/>
</dbReference>
<evidence type="ECO:0000313" key="5">
    <source>
        <dbReference type="Proteomes" id="UP001431313"/>
    </source>
</evidence>
<reference evidence="4" key="1">
    <citation type="submission" date="2022-08" db="EMBL/GenBank/DDBJ databases">
        <authorList>
            <person name="Somphong A."/>
            <person name="Phongsopitanun W."/>
        </authorList>
    </citation>
    <scope>NUCLEOTIDE SEQUENCE</scope>
    <source>
        <strain evidence="4">LP05-1</strain>
    </source>
</reference>
<feature type="chain" id="PRO_5047136192" evidence="1">
    <location>
        <begin position="29"/>
        <end position="482"/>
    </location>
</feature>
<dbReference type="InterPro" id="IPR054120">
    <property type="entry name" value="PBPA_dimer"/>
</dbReference>
<evidence type="ECO:0000313" key="4">
    <source>
        <dbReference type="EMBL" id="MCS0637296.1"/>
    </source>
</evidence>